<feature type="domain" description="SANT" evidence="9">
    <location>
        <begin position="106"/>
        <end position="158"/>
    </location>
</feature>
<evidence type="ECO:0000259" key="7">
    <source>
        <dbReference type="PROSITE" id="PS50249"/>
    </source>
</evidence>
<gene>
    <name evidence="11" type="ORF">BCV72DRAFT_265778</name>
</gene>
<evidence type="ECO:0000256" key="4">
    <source>
        <dbReference type="ARBA" id="ARBA00023242"/>
    </source>
</evidence>
<dbReference type="PROSITE" id="PS51293">
    <property type="entry name" value="SANT"/>
    <property type="match status" value="1"/>
</dbReference>
<evidence type="ECO:0000259" key="8">
    <source>
        <dbReference type="PROSITE" id="PS50934"/>
    </source>
</evidence>
<dbReference type="GO" id="GO:0008237">
    <property type="term" value="F:metallopeptidase activity"/>
    <property type="evidence" value="ECO:0007669"/>
    <property type="project" value="InterPro"/>
</dbReference>
<evidence type="ECO:0000256" key="3">
    <source>
        <dbReference type="ARBA" id="ARBA00023163"/>
    </source>
</evidence>
<dbReference type="CDD" id="cd00167">
    <property type="entry name" value="SANT"/>
    <property type="match status" value="1"/>
</dbReference>
<dbReference type="VEuPathDB" id="FungiDB:BCV72DRAFT_265778"/>
<dbReference type="EMBL" id="KV922126">
    <property type="protein sequence ID" value="ORE01511.1"/>
    <property type="molecule type" value="Genomic_DNA"/>
</dbReference>
<evidence type="ECO:0000256" key="2">
    <source>
        <dbReference type="ARBA" id="ARBA00023125"/>
    </source>
</evidence>
<dbReference type="Proteomes" id="UP000242414">
    <property type="component" value="Unassembled WGS sequence"/>
</dbReference>
<evidence type="ECO:0000313" key="11">
    <source>
        <dbReference type="EMBL" id="ORE01511.1"/>
    </source>
</evidence>
<dbReference type="PROSITE" id="PS50934">
    <property type="entry name" value="SWIRM"/>
    <property type="match status" value="1"/>
</dbReference>
<protein>
    <submittedName>
        <fullName evidence="11">Uncharacterized protein</fullName>
    </submittedName>
</protein>
<evidence type="ECO:0000259" key="9">
    <source>
        <dbReference type="PROSITE" id="PS51293"/>
    </source>
</evidence>
<dbReference type="PROSITE" id="PS50249">
    <property type="entry name" value="MPN"/>
    <property type="match status" value="1"/>
</dbReference>
<dbReference type="GO" id="GO:0010468">
    <property type="term" value="P:regulation of gene expression"/>
    <property type="evidence" value="ECO:0007669"/>
    <property type="project" value="UniProtKB-ARBA"/>
</dbReference>
<dbReference type="PROSITE" id="PS51294">
    <property type="entry name" value="HTH_MYB"/>
    <property type="match status" value="1"/>
</dbReference>
<keyword evidence="3" id="KW-0804">Transcription</keyword>
<dbReference type="Pfam" id="PF01398">
    <property type="entry name" value="JAB"/>
    <property type="match status" value="1"/>
</dbReference>
<dbReference type="PANTHER" id="PTHR10410">
    <property type="entry name" value="EUKARYOTIC TRANSLATION INITIATION FACTOR 3 -RELATED"/>
    <property type="match status" value="1"/>
</dbReference>
<dbReference type="GO" id="GO:0003677">
    <property type="term" value="F:DNA binding"/>
    <property type="evidence" value="ECO:0007669"/>
    <property type="project" value="UniProtKB-KW"/>
</dbReference>
<dbReference type="InterPro" id="IPR001005">
    <property type="entry name" value="SANT/Myb"/>
</dbReference>
<dbReference type="SMART" id="SM00717">
    <property type="entry name" value="SANT"/>
    <property type="match status" value="1"/>
</dbReference>
<feature type="domain" description="HTH myb-type" evidence="10">
    <location>
        <begin position="108"/>
        <end position="158"/>
    </location>
</feature>
<feature type="compositionally biased region" description="Acidic residues" evidence="5">
    <location>
        <begin position="181"/>
        <end position="193"/>
    </location>
</feature>
<dbReference type="Pfam" id="PF00249">
    <property type="entry name" value="Myb_DNA-binding"/>
    <property type="match status" value="1"/>
</dbReference>
<feature type="domain" description="SWIRM" evidence="8">
    <location>
        <begin position="286"/>
        <end position="384"/>
    </location>
</feature>
<dbReference type="InterPro" id="IPR017884">
    <property type="entry name" value="SANT_dom"/>
</dbReference>
<dbReference type="SUPFAM" id="SSF102712">
    <property type="entry name" value="JAB1/MPN domain"/>
    <property type="match status" value="1"/>
</dbReference>
<dbReference type="InterPro" id="IPR036388">
    <property type="entry name" value="WH-like_DNA-bd_sf"/>
</dbReference>
<dbReference type="InterPro" id="IPR017930">
    <property type="entry name" value="Myb_dom"/>
</dbReference>
<dbReference type="OrthoDB" id="118550at2759"/>
<keyword evidence="2" id="KW-0238">DNA-binding</keyword>
<dbReference type="SMART" id="SM00232">
    <property type="entry name" value="JAB_MPN"/>
    <property type="match status" value="1"/>
</dbReference>
<dbReference type="FunFam" id="1.10.10.10:FF:000020">
    <property type="entry name" value="SWI/SNF complex subunit SMARCC2 isoform c"/>
    <property type="match status" value="1"/>
</dbReference>
<dbReference type="Gene3D" id="1.10.10.10">
    <property type="entry name" value="Winged helix-like DNA-binding domain superfamily/Winged helix DNA-binding domain"/>
    <property type="match status" value="1"/>
</dbReference>
<feature type="domain" description="MPN" evidence="7">
    <location>
        <begin position="491"/>
        <end position="625"/>
    </location>
</feature>
<dbReference type="SUPFAM" id="SSF46689">
    <property type="entry name" value="Homeodomain-like"/>
    <property type="match status" value="2"/>
</dbReference>
<feature type="region of interest" description="Disordered" evidence="5">
    <location>
        <begin position="158"/>
        <end position="210"/>
    </location>
</feature>
<dbReference type="Gene3D" id="3.40.140.10">
    <property type="entry name" value="Cytidine Deaminase, domain 2"/>
    <property type="match status" value="1"/>
</dbReference>
<evidence type="ECO:0000259" key="6">
    <source>
        <dbReference type="PROSITE" id="PS50090"/>
    </source>
</evidence>
<organism evidence="11">
    <name type="scientific">Rhizopus microsporus var. microsporus</name>
    <dbReference type="NCBI Taxonomy" id="86635"/>
    <lineage>
        <taxon>Eukaryota</taxon>
        <taxon>Fungi</taxon>
        <taxon>Fungi incertae sedis</taxon>
        <taxon>Mucoromycota</taxon>
        <taxon>Mucoromycotina</taxon>
        <taxon>Mucoromycetes</taxon>
        <taxon>Mucorales</taxon>
        <taxon>Mucorineae</taxon>
        <taxon>Rhizopodaceae</taxon>
        <taxon>Rhizopus</taxon>
    </lineage>
</organism>
<dbReference type="Pfam" id="PF04433">
    <property type="entry name" value="SWIRM"/>
    <property type="match status" value="1"/>
</dbReference>
<feature type="compositionally biased region" description="Basic and acidic residues" evidence="5">
    <location>
        <begin position="158"/>
        <end position="174"/>
    </location>
</feature>
<feature type="compositionally biased region" description="Low complexity" evidence="5">
    <location>
        <begin position="194"/>
        <end position="210"/>
    </location>
</feature>
<feature type="domain" description="Myb-like" evidence="6">
    <location>
        <begin position="108"/>
        <end position="154"/>
    </location>
</feature>
<dbReference type="InterPro" id="IPR000555">
    <property type="entry name" value="JAMM/MPN+_dom"/>
</dbReference>
<dbReference type="InterPro" id="IPR007526">
    <property type="entry name" value="SWIRM"/>
</dbReference>
<dbReference type="InterPro" id="IPR009057">
    <property type="entry name" value="Homeodomain-like_sf"/>
</dbReference>
<evidence type="ECO:0000256" key="1">
    <source>
        <dbReference type="ARBA" id="ARBA00023015"/>
    </source>
</evidence>
<keyword evidence="4" id="KW-0539">Nucleus</keyword>
<evidence type="ECO:0000259" key="10">
    <source>
        <dbReference type="PROSITE" id="PS51294"/>
    </source>
</evidence>
<evidence type="ECO:0000256" key="5">
    <source>
        <dbReference type="SAM" id="MobiDB-lite"/>
    </source>
</evidence>
<dbReference type="GO" id="GO:0005634">
    <property type="term" value="C:nucleus"/>
    <property type="evidence" value="ECO:0007669"/>
    <property type="project" value="UniProtKB-ARBA"/>
</dbReference>
<dbReference type="InterPro" id="IPR050242">
    <property type="entry name" value="JAMM_MPN+_peptidase_M67A"/>
</dbReference>
<name>A0A1X0QP38_RHIZD</name>
<sequence>MILSTHTHTHSTEKNFFVHYSMHEEEEEIIDIGEDEKQELIDSGNSNGSSQPTMMIEDQDMDKDSRQLIEQMLAEEEYYFFNKTTKNYDSDYPKKTKDISSAALPSHKTRWNKEEDDRLKEALDIFGYGNWKPIAEHVGTRNRLQCKNHARHLLLVDKIKTPSKQKREESKEISKQTNTESETEMITADDADNTSDTTLPVNSTNTVGTTTADVTMDTATVNEDGDDDLDIGDLVQDNNDKQLNDITLMQNDDMKGEEEEEEVTAEQDGKEIKLDTLEREIDIPDNDTHVSISHFDRHFVSEEEKKQNPEWFQNKHAKTPDRYLRIRNHMLDCWNQCKPRYLTKTSARKGLKDCGDVNAIGRVHSYLESVGAINVDCITNAPRPPRRVPREVIVEEDTLDAADLVINYDGPRKRKVRNERGEWVDPRELEGRVIEHGVQVETDSNGTKSKRVKRSFHQHYYGGDDFNRGYDPFRLVPTSHYNELFPAPFEVEIVSEALLVMDFHAHLAHTEIIGLLGGNFIKKENTKILQVKSVFPCKSTSTGIQCEMDPESEMKAREVFAEQGYNVVGWYHSHPTFEPHPSIRDIENQTSYQTLFREAGDEPFIGVIVTPYNAEIQSDHSQFQYLHISTQWNETHSYRVPYACRRRVEQCEQVSPSILDQFEELIQEYKDYEHKMDMASSFGDSTRLEKLLYSLRAHLFIHEEQETAFLDQVKDMIEKNFMDTTTSNTTITTTTTDTVHNDNRQ</sequence>
<accession>A0A1X0QP38</accession>
<keyword evidence="1" id="KW-0805">Transcription regulation</keyword>
<proteinExistence type="predicted"/>
<dbReference type="PROSITE" id="PS50090">
    <property type="entry name" value="MYB_LIKE"/>
    <property type="match status" value="1"/>
</dbReference>
<dbReference type="Gene3D" id="1.10.10.60">
    <property type="entry name" value="Homeodomain-like"/>
    <property type="match status" value="1"/>
</dbReference>
<reference evidence="11" key="1">
    <citation type="journal article" date="2016" name="Proc. Natl. Acad. Sci. U.S.A.">
        <title>Lipid metabolic changes in an early divergent fungus govern the establishment of a mutualistic symbiosis with endobacteria.</title>
        <authorList>
            <person name="Lastovetsky O.A."/>
            <person name="Gaspar M.L."/>
            <person name="Mondo S.J."/>
            <person name="LaButti K.M."/>
            <person name="Sandor L."/>
            <person name="Grigoriev I.V."/>
            <person name="Henry S.A."/>
            <person name="Pawlowska T.E."/>
        </authorList>
    </citation>
    <scope>NUCLEOTIDE SEQUENCE [LARGE SCALE GENOMIC DNA]</scope>
    <source>
        <strain evidence="11">ATCC 52814</strain>
    </source>
</reference>
<dbReference type="AlphaFoldDB" id="A0A1X0QP38"/>
<dbReference type="InterPro" id="IPR037518">
    <property type="entry name" value="MPN"/>
</dbReference>